<reference evidence="1 2" key="1">
    <citation type="submission" date="2023-01" db="EMBL/GenBank/DDBJ databases">
        <title>Analysis of 21 Apiospora genomes using comparative genomics revels a genus with tremendous synthesis potential of carbohydrate active enzymes and secondary metabolites.</title>
        <authorList>
            <person name="Sorensen T."/>
        </authorList>
    </citation>
    <scope>NUCLEOTIDE SEQUENCE [LARGE SCALE GENOMIC DNA]</scope>
    <source>
        <strain evidence="1 2">CBS 20057</strain>
    </source>
</reference>
<dbReference type="Proteomes" id="UP001396898">
    <property type="component" value="Unassembled WGS sequence"/>
</dbReference>
<evidence type="ECO:0008006" key="3">
    <source>
        <dbReference type="Google" id="ProtNLM"/>
    </source>
</evidence>
<gene>
    <name evidence="1" type="ORF">PG991_000652</name>
</gene>
<evidence type="ECO:0000313" key="2">
    <source>
        <dbReference type="Proteomes" id="UP001396898"/>
    </source>
</evidence>
<accession>A0ABR1SSJ9</accession>
<evidence type="ECO:0000313" key="1">
    <source>
        <dbReference type="EMBL" id="KAK8037306.1"/>
    </source>
</evidence>
<dbReference type="EMBL" id="JAQQWI010000002">
    <property type="protein sequence ID" value="KAK8037306.1"/>
    <property type="molecule type" value="Genomic_DNA"/>
</dbReference>
<organism evidence="1 2">
    <name type="scientific">Apiospora marii</name>
    <dbReference type="NCBI Taxonomy" id="335849"/>
    <lineage>
        <taxon>Eukaryota</taxon>
        <taxon>Fungi</taxon>
        <taxon>Dikarya</taxon>
        <taxon>Ascomycota</taxon>
        <taxon>Pezizomycotina</taxon>
        <taxon>Sordariomycetes</taxon>
        <taxon>Xylariomycetidae</taxon>
        <taxon>Amphisphaeriales</taxon>
        <taxon>Apiosporaceae</taxon>
        <taxon>Apiospora</taxon>
    </lineage>
</organism>
<comment type="caution">
    <text evidence="1">The sequence shown here is derived from an EMBL/GenBank/DDBJ whole genome shotgun (WGS) entry which is preliminary data.</text>
</comment>
<protein>
    <recommendedName>
        <fullName evidence="3">Tautomerase cis-CaaD-like domain-containing protein</fullName>
    </recommendedName>
</protein>
<name>A0ABR1SSJ9_9PEZI</name>
<keyword evidence="2" id="KW-1185">Reference proteome</keyword>
<proteinExistence type="predicted"/>
<sequence>MLGRDAADHDAIMLHSKLIMTVDDAALTVARAEWDKLTAKIKEFARSVGEKSEFVYINYVDLSQDPPGSYGAASVR</sequence>